<gene>
    <name evidence="1" type="ORF">GLOINDRAFT_5962</name>
</gene>
<name>U9T6K8_RHIID</name>
<protein>
    <submittedName>
        <fullName evidence="1">Uncharacterized protein</fullName>
    </submittedName>
</protein>
<sequence length="133" mass="15057">MSRPASYLSFTVLQLSRRSFVEVSLPSHACHFITPSYEMKEIALVTSYILILQVMLEKLFDWKVNNNNGSNIKKWAKGLLIFTSPQEIWQWHDPLQMVVCKSKTVSDSRPIGEKISCGQATSVASEHVLVMLA</sequence>
<proteinExistence type="predicted"/>
<dbReference type="EMBL" id="KI295306">
    <property type="protein sequence ID" value="ESA03002.1"/>
    <property type="molecule type" value="Genomic_DNA"/>
</dbReference>
<accession>U9T6K8</accession>
<dbReference type="AlphaFoldDB" id="U9T6K8"/>
<evidence type="ECO:0000313" key="1">
    <source>
        <dbReference type="EMBL" id="ESA03002.1"/>
    </source>
</evidence>
<organism evidence="1">
    <name type="scientific">Rhizophagus irregularis (strain DAOM 181602 / DAOM 197198 / MUCL 43194)</name>
    <name type="common">Arbuscular mycorrhizal fungus</name>
    <name type="synonym">Glomus intraradices</name>
    <dbReference type="NCBI Taxonomy" id="747089"/>
    <lineage>
        <taxon>Eukaryota</taxon>
        <taxon>Fungi</taxon>
        <taxon>Fungi incertae sedis</taxon>
        <taxon>Mucoromycota</taxon>
        <taxon>Glomeromycotina</taxon>
        <taxon>Glomeromycetes</taxon>
        <taxon>Glomerales</taxon>
        <taxon>Glomeraceae</taxon>
        <taxon>Rhizophagus</taxon>
    </lineage>
</organism>
<dbReference type="HOGENOM" id="CLU_1907782_0_0_1"/>
<reference evidence="1" key="1">
    <citation type="submission" date="2013-07" db="EMBL/GenBank/DDBJ databases">
        <title>The genome of an arbuscular mycorrhizal fungus provides insights into the evolution of the oldest plant symbiosis.</title>
        <authorList>
            <consortium name="DOE Joint Genome Institute"/>
            <person name="Tisserant E."/>
            <person name="Malbreil M."/>
            <person name="Kuo A."/>
            <person name="Kohler A."/>
            <person name="Symeonidi A."/>
            <person name="Balestrini R."/>
            <person name="Charron P."/>
            <person name="Duensing N."/>
            <person name="Frei-dit-Frey N."/>
            <person name="Gianinazzi-Pearson V."/>
            <person name="Gilbert B."/>
            <person name="Handa Y."/>
            <person name="Hijri M."/>
            <person name="Kaul R."/>
            <person name="Kawaguchi M."/>
            <person name="Krajinski F."/>
            <person name="Lammers P."/>
            <person name="Lapierre D."/>
            <person name="Masclaux F.G."/>
            <person name="Murat C."/>
            <person name="Morin E."/>
            <person name="Ndikumana S."/>
            <person name="Pagni M."/>
            <person name="Petitpierre D."/>
            <person name="Requena N."/>
            <person name="Rosikiewicz P."/>
            <person name="Riley R."/>
            <person name="Saito K."/>
            <person name="San Clemente H."/>
            <person name="Shapiro H."/>
            <person name="van Tuinen D."/>
            <person name="Becard G."/>
            <person name="Bonfante P."/>
            <person name="Paszkowski U."/>
            <person name="Shachar-Hill Y."/>
            <person name="Young J.P."/>
            <person name="Sanders I.R."/>
            <person name="Henrissat B."/>
            <person name="Rensing S.A."/>
            <person name="Grigoriev I.V."/>
            <person name="Corradi N."/>
            <person name="Roux C."/>
            <person name="Martin F."/>
        </authorList>
    </citation>
    <scope>NUCLEOTIDE SEQUENCE</scope>
    <source>
        <strain evidence="1">DAOM 197198</strain>
    </source>
</reference>